<evidence type="ECO:0000256" key="6">
    <source>
        <dbReference type="ARBA" id="ARBA00022679"/>
    </source>
</evidence>
<evidence type="ECO:0000256" key="4">
    <source>
        <dbReference type="ARBA" id="ARBA00022018"/>
    </source>
</evidence>
<dbReference type="GO" id="GO:0006487">
    <property type="term" value="P:protein N-linked glycosylation"/>
    <property type="evidence" value="ECO:0007669"/>
    <property type="project" value="TreeGrafter"/>
</dbReference>
<evidence type="ECO:0000256" key="12">
    <source>
        <dbReference type="RuleBase" id="RU367051"/>
    </source>
</evidence>
<evidence type="ECO:0000256" key="10">
    <source>
        <dbReference type="ARBA" id="ARBA00023136"/>
    </source>
</evidence>
<protein>
    <recommendedName>
        <fullName evidence="4 12">GDP-Man:Man(3)GlcNAc(2)-PP-Dol alpha-1,2-mannosyltransferase</fullName>
        <ecNumber evidence="3 12">2.4.1.131</ecNumber>
    </recommendedName>
</protein>
<name>A0AAJ5YQ60_9BASI</name>
<keyword evidence="7 12" id="KW-0812">Transmembrane</keyword>
<evidence type="ECO:0000313" key="16">
    <source>
        <dbReference type="EMBL" id="WFC98086.1"/>
    </source>
</evidence>
<evidence type="ECO:0000313" key="17">
    <source>
        <dbReference type="Proteomes" id="UP001219567"/>
    </source>
</evidence>
<keyword evidence="6 12" id="KW-0808">Transferase</keyword>
<dbReference type="CDD" id="cd03806">
    <property type="entry name" value="GT4_ALG11-like"/>
    <property type="match status" value="1"/>
</dbReference>
<proteinExistence type="inferred from homology"/>
<evidence type="ECO:0000259" key="15">
    <source>
        <dbReference type="Pfam" id="PF15924"/>
    </source>
</evidence>
<dbReference type="GO" id="GO:0005789">
    <property type="term" value="C:endoplasmic reticulum membrane"/>
    <property type="evidence" value="ECO:0007669"/>
    <property type="project" value="UniProtKB-SubCell"/>
</dbReference>
<comment type="catalytic activity">
    <reaction evidence="11 12">
        <text>an alpha-D-Man-(1-&gt;3)-[alpha-D-Man-(1-&gt;6)]-beta-D-Man-(1-&gt;4)-beta-D-GlcNAc-(1-&gt;4)-alpha-D-GlcNAc-diphospho-di-trans,poly-cis-dolichol + 2 GDP-alpha-D-mannose = an alpha-D-Man-(1-&gt;2)-alpha-D-Man-(1-&gt;2)-alpha-D-Man-(1-&gt;3)-[alpha-D-Man-(1-&gt;6)]-beta-D-Man-(1-&gt;4)-beta-D-GlcNAc-(1-&gt;4)-alpha-D-GlcNAc-diphospho-di-trans,poly-cis-dolichol + 2 GDP + 2 H(+)</text>
        <dbReference type="Rhea" id="RHEA:29523"/>
        <dbReference type="Rhea" id="RHEA-COMP:19515"/>
        <dbReference type="Rhea" id="RHEA-COMP:19516"/>
        <dbReference type="ChEBI" id="CHEBI:15378"/>
        <dbReference type="ChEBI" id="CHEBI:57527"/>
        <dbReference type="ChEBI" id="CHEBI:58189"/>
        <dbReference type="ChEBI" id="CHEBI:132511"/>
        <dbReference type="ChEBI" id="CHEBI:132515"/>
        <dbReference type="EC" id="2.4.1.131"/>
    </reaction>
    <physiologicalReaction direction="left-to-right" evidence="11 12">
        <dbReference type="Rhea" id="RHEA:29524"/>
    </physiologicalReaction>
</comment>
<comment type="subcellular location">
    <subcellularLocation>
        <location evidence="1">Endoplasmic reticulum membrane</location>
        <topology evidence="1">Single-pass membrane protein</topology>
    </subcellularLocation>
</comment>
<reference evidence="16 17" key="1">
    <citation type="submission" date="2023-03" db="EMBL/GenBank/DDBJ databases">
        <title>Mating type loci evolution in Malassezia.</title>
        <authorList>
            <person name="Coelho M.A."/>
        </authorList>
    </citation>
    <scope>NUCLEOTIDE SEQUENCE [LARGE SCALE GENOMIC DNA]</scope>
    <source>
        <strain evidence="16 17">CBS 9725</strain>
    </source>
</reference>
<keyword evidence="5 12" id="KW-0328">Glycosyltransferase</keyword>
<dbReference type="GO" id="GO:0004377">
    <property type="term" value="F:GDP-Man:Man(3)GlcNAc(2)-PP-Dol alpha-1,2-mannosyltransferase activity"/>
    <property type="evidence" value="ECO:0007669"/>
    <property type="project" value="UniProtKB-UniRule"/>
</dbReference>
<comment type="similarity">
    <text evidence="12">Belongs to the glycosyltransferase group 1 family. Glycosyltransferase 4 subfamily.</text>
</comment>
<dbReference type="PANTHER" id="PTHR45919">
    <property type="entry name" value="GDP-MAN:MAN(3)GLCNAC(2)-PP-DOL ALPHA-1,2-MANNOSYLTRANSFERASE"/>
    <property type="match status" value="1"/>
</dbReference>
<comment type="function">
    <text evidence="12">GDP-Man:Man(3)GlcNAc(2)-PP-Dol alpha-1,2-mannosyltransferase that operates in the biosynthetic pathway of dolichol-linked oligosaccharides, the glycan precursors employed in protein asparagine (N)-glycosylation. The assembly of dolichol-linked oligosaccharides begins on the cytosolic side of the endoplasmic reticulum membrane and finishes in its lumen. The sequential addition of sugars to dolichol pyrophosphate produces dolichol-linked oligosaccharides containing fourteen sugars, including two GlcNAcs, nine mannoses and three glucoses. Once assembled, the oligosaccharide is transferred from the lipid to nascent proteins by oligosaccharyltransferases. Catalyzes, on the cytoplasmic face of the endoplasmic reticulum, the addition of the fourth and fifth mannose residues to the dolichol-linked oligosaccharide chain, to produce Man(5)GlcNAc(2)-PP-dolichol core oligosaccharide.</text>
</comment>
<dbReference type="Pfam" id="PF00534">
    <property type="entry name" value="Glycos_transf_1"/>
    <property type="match status" value="1"/>
</dbReference>
<feature type="domain" description="Glycosyl transferase family 1" evidence="14">
    <location>
        <begin position="315"/>
        <end position="486"/>
    </location>
</feature>
<dbReference type="Gene3D" id="3.40.50.2000">
    <property type="entry name" value="Glycogen Phosphorylase B"/>
    <property type="match status" value="1"/>
</dbReference>
<comment type="pathway">
    <text evidence="2 12">Protein modification; protein glycosylation.</text>
</comment>
<evidence type="ECO:0000256" key="7">
    <source>
        <dbReference type="ARBA" id="ARBA00022692"/>
    </source>
</evidence>
<evidence type="ECO:0000256" key="1">
    <source>
        <dbReference type="ARBA" id="ARBA00004389"/>
    </source>
</evidence>
<sequence>MDWVDLVPRPTQDEWHSMGYVFIAMAVICYYLSVFAWRLALRDTNAAKRMRILKSLDVDTRRPYVFVAFLHPFCNAGGGGEKVLFEAIRVQQQDPFAICVVYTGDIQPLPNGVTKEEILAKAEERFGITLRPEAVAFLPLHNRHFVEGSYWRHFTLLGQAFGANRLGYTAMSELVPDVFIDTMGYAFALSAVKNYSKEIRIGAYVHYPTISTDMLQRVRSRKAGITNSGWIATSYPLSFAKLIYYRLFALAYGRALRNADVIVANGTWTRNHIQSLVQCHIKRPWSVHVPTVEIVYPPCNTQLFSKLPLQKRQMRQIASLAQFRPEKDHALQLRIIHQLLQNHSELKKSRGNQRPLKLILIGSCRNAEDEERVRHLKELAKELVIENHVEWCINAPLETVIEKLRGASLGLSTMVDEHFGINVVEYMAAGLIPLSHASAGPLLDVAIPVDGQPTGFHAKDLDSYVTQAYELLTLSEAKALDIRKRARSFVQDTFSDETFDRAWRKHLWDKLVAQSLAEQDTKRQITVDGSHKIAKSTIKSTPSDSRKDK</sequence>
<dbReference type="AlphaFoldDB" id="A0AAJ5YQ60"/>
<evidence type="ECO:0000256" key="5">
    <source>
        <dbReference type="ARBA" id="ARBA00022676"/>
    </source>
</evidence>
<evidence type="ECO:0000256" key="11">
    <source>
        <dbReference type="ARBA" id="ARBA00045065"/>
    </source>
</evidence>
<dbReference type="InterPro" id="IPR001296">
    <property type="entry name" value="Glyco_trans_1"/>
</dbReference>
<dbReference type="EC" id="2.4.1.131" evidence="3 12"/>
<evidence type="ECO:0000256" key="2">
    <source>
        <dbReference type="ARBA" id="ARBA00004922"/>
    </source>
</evidence>
<dbReference type="EMBL" id="CP119943">
    <property type="protein sequence ID" value="WFC98086.1"/>
    <property type="molecule type" value="Genomic_DNA"/>
</dbReference>
<keyword evidence="17" id="KW-1185">Reference proteome</keyword>
<dbReference type="InterPro" id="IPR031814">
    <property type="entry name" value="ALG11_N"/>
</dbReference>
<dbReference type="Proteomes" id="UP001219567">
    <property type="component" value="Chromosome 1"/>
</dbReference>
<gene>
    <name evidence="16" type="primary">ALG11</name>
    <name evidence="16" type="ORF">MYAM1_000808</name>
</gene>
<keyword evidence="10 12" id="KW-0472">Membrane</keyword>
<dbReference type="Pfam" id="PF15924">
    <property type="entry name" value="ALG11_N"/>
    <property type="match status" value="1"/>
</dbReference>
<keyword evidence="8 12" id="KW-0256">Endoplasmic reticulum</keyword>
<evidence type="ECO:0000256" key="8">
    <source>
        <dbReference type="ARBA" id="ARBA00022824"/>
    </source>
</evidence>
<evidence type="ECO:0000256" key="3">
    <source>
        <dbReference type="ARBA" id="ARBA00012645"/>
    </source>
</evidence>
<evidence type="ECO:0000256" key="9">
    <source>
        <dbReference type="ARBA" id="ARBA00022989"/>
    </source>
</evidence>
<dbReference type="SUPFAM" id="SSF53756">
    <property type="entry name" value="UDP-Glycosyltransferase/glycogen phosphorylase"/>
    <property type="match status" value="1"/>
</dbReference>
<organism evidence="16 17">
    <name type="scientific">Malassezia yamatoensis</name>
    <dbReference type="NCBI Taxonomy" id="253288"/>
    <lineage>
        <taxon>Eukaryota</taxon>
        <taxon>Fungi</taxon>
        <taxon>Dikarya</taxon>
        <taxon>Basidiomycota</taxon>
        <taxon>Ustilaginomycotina</taxon>
        <taxon>Malasseziomycetes</taxon>
        <taxon>Malasseziales</taxon>
        <taxon>Malasseziaceae</taxon>
        <taxon>Malassezia</taxon>
    </lineage>
</organism>
<evidence type="ECO:0000259" key="14">
    <source>
        <dbReference type="Pfam" id="PF00534"/>
    </source>
</evidence>
<dbReference type="PANTHER" id="PTHR45919:SF1">
    <property type="entry name" value="GDP-MAN:MAN(3)GLCNAC(2)-PP-DOL ALPHA-1,2-MANNOSYLTRANSFERASE"/>
    <property type="match status" value="1"/>
</dbReference>
<accession>A0AAJ5YQ60</accession>
<dbReference type="InterPro" id="IPR038013">
    <property type="entry name" value="ALG11"/>
</dbReference>
<keyword evidence="9 12" id="KW-1133">Transmembrane helix</keyword>
<feature type="region of interest" description="Disordered" evidence="13">
    <location>
        <begin position="528"/>
        <end position="549"/>
    </location>
</feature>
<feature type="domain" description="ALG11 mannosyltransferase N-terminal" evidence="15">
    <location>
        <begin position="66"/>
        <end position="276"/>
    </location>
</feature>
<evidence type="ECO:0000256" key="13">
    <source>
        <dbReference type="SAM" id="MobiDB-lite"/>
    </source>
</evidence>
<feature type="transmembrane region" description="Helical" evidence="12">
    <location>
        <begin position="20"/>
        <end position="41"/>
    </location>
</feature>